<dbReference type="NCBIfam" id="TIGR00042">
    <property type="entry name" value="RdgB/HAM1 family non-canonical purine NTP pyrophosphatase"/>
    <property type="match status" value="1"/>
</dbReference>
<evidence type="ECO:0000256" key="7">
    <source>
        <dbReference type="ARBA" id="ARBA00022842"/>
    </source>
</evidence>
<dbReference type="EC" id="3.6.1.66" evidence="11"/>
<evidence type="ECO:0000256" key="10">
    <source>
        <dbReference type="ARBA" id="ARBA00052017"/>
    </source>
</evidence>
<dbReference type="EMBL" id="MN079093">
    <property type="protein sequence ID" value="QEA05041.1"/>
    <property type="molecule type" value="Genomic_DNA"/>
</dbReference>
<comment type="cofactor">
    <cofactor evidence="1">
        <name>Mg(2+)</name>
        <dbReference type="ChEBI" id="CHEBI:18420"/>
    </cofactor>
</comment>
<protein>
    <recommendedName>
        <fullName evidence="12">dITP/XTP pyrophosphatase</fullName>
        <ecNumber evidence="11">3.6.1.66</ecNumber>
    </recommendedName>
    <alternativeName>
        <fullName evidence="13">Non-canonical purine NTP pyrophosphatase</fullName>
    </alternativeName>
    <alternativeName>
        <fullName evidence="14">Non-standard purine NTP pyrophosphatase</fullName>
    </alternativeName>
    <alternativeName>
        <fullName evidence="16">Nucleoside-triphosphate diphosphatase</fullName>
    </alternativeName>
    <alternativeName>
        <fullName evidence="15">Nucleoside-triphosphate pyrophosphatase</fullName>
    </alternativeName>
</protein>
<dbReference type="GO" id="GO:0000166">
    <property type="term" value="F:nucleotide binding"/>
    <property type="evidence" value="ECO:0007669"/>
    <property type="project" value="UniProtKB-KW"/>
</dbReference>
<evidence type="ECO:0000256" key="6">
    <source>
        <dbReference type="ARBA" id="ARBA00022801"/>
    </source>
</evidence>
<name>A0A5B8R929_9ZZZZ</name>
<dbReference type="HAMAP" id="MF_01405">
    <property type="entry name" value="Non_canon_purine_NTPase"/>
    <property type="match status" value="1"/>
</dbReference>
<reference evidence="17" key="1">
    <citation type="submission" date="2019-06" db="EMBL/GenBank/DDBJ databases">
        <authorList>
            <person name="Murdoch R.W."/>
            <person name="Fathepure B."/>
        </authorList>
    </citation>
    <scope>NUCLEOTIDE SEQUENCE</scope>
</reference>
<dbReference type="PANTHER" id="PTHR11067">
    <property type="entry name" value="INOSINE TRIPHOSPHATE PYROPHOSPHATASE/HAM1 PROTEIN"/>
    <property type="match status" value="1"/>
</dbReference>
<dbReference type="InterPro" id="IPR020922">
    <property type="entry name" value="dITP/XTP_pyrophosphatase"/>
</dbReference>
<dbReference type="InterPro" id="IPR002637">
    <property type="entry name" value="RdgB/HAM1"/>
</dbReference>
<evidence type="ECO:0000256" key="15">
    <source>
        <dbReference type="ARBA" id="ARBA00083186"/>
    </source>
</evidence>
<comment type="catalytic activity">
    <reaction evidence="10">
        <text>XTP + H2O = XMP + diphosphate + H(+)</text>
        <dbReference type="Rhea" id="RHEA:28610"/>
        <dbReference type="ChEBI" id="CHEBI:15377"/>
        <dbReference type="ChEBI" id="CHEBI:15378"/>
        <dbReference type="ChEBI" id="CHEBI:33019"/>
        <dbReference type="ChEBI" id="CHEBI:57464"/>
        <dbReference type="ChEBI" id="CHEBI:61314"/>
        <dbReference type="EC" id="3.6.1.66"/>
    </reaction>
</comment>
<evidence type="ECO:0000256" key="8">
    <source>
        <dbReference type="ARBA" id="ARBA00023080"/>
    </source>
</evidence>
<evidence type="ECO:0000256" key="5">
    <source>
        <dbReference type="ARBA" id="ARBA00022741"/>
    </source>
</evidence>
<accession>A0A5B8R929</accession>
<comment type="catalytic activity">
    <reaction evidence="9">
        <text>dITP + H2O = dIMP + diphosphate + H(+)</text>
        <dbReference type="Rhea" id="RHEA:28342"/>
        <dbReference type="ChEBI" id="CHEBI:15377"/>
        <dbReference type="ChEBI" id="CHEBI:15378"/>
        <dbReference type="ChEBI" id="CHEBI:33019"/>
        <dbReference type="ChEBI" id="CHEBI:61194"/>
        <dbReference type="ChEBI" id="CHEBI:61382"/>
        <dbReference type="EC" id="3.6.1.66"/>
    </reaction>
</comment>
<dbReference type="GO" id="GO:0036222">
    <property type="term" value="F:XTP diphosphatase activity"/>
    <property type="evidence" value="ECO:0007669"/>
    <property type="project" value="UniProtKB-ARBA"/>
</dbReference>
<evidence type="ECO:0000256" key="3">
    <source>
        <dbReference type="ARBA" id="ARBA00011738"/>
    </source>
</evidence>
<evidence type="ECO:0000256" key="4">
    <source>
        <dbReference type="ARBA" id="ARBA00022723"/>
    </source>
</evidence>
<dbReference type="FunFam" id="3.90.950.10:FF:000001">
    <property type="entry name" value="dITP/XTP pyrophosphatase"/>
    <property type="match status" value="1"/>
</dbReference>
<comment type="similarity">
    <text evidence="2">Belongs to the HAM1 NTPase family.</text>
</comment>
<dbReference type="Gene3D" id="3.90.950.10">
    <property type="match status" value="1"/>
</dbReference>
<dbReference type="InterPro" id="IPR029001">
    <property type="entry name" value="ITPase-like_fam"/>
</dbReference>
<evidence type="ECO:0000313" key="17">
    <source>
        <dbReference type="EMBL" id="QEA05041.1"/>
    </source>
</evidence>
<evidence type="ECO:0000256" key="2">
    <source>
        <dbReference type="ARBA" id="ARBA00008023"/>
    </source>
</evidence>
<keyword evidence="7" id="KW-0460">Magnesium</keyword>
<proteinExistence type="inferred from homology"/>
<evidence type="ECO:0000256" key="11">
    <source>
        <dbReference type="ARBA" id="ARBA00066468"/>
    </source>
</evidence>
<dbReference type="GO" id="GO:0035870">
    <property type="term" value="F:dITP diphosphatase activity"/>
    <property type="evidence" value="ECO:0007669"/>
    <property type="project" value="RHEA"/>
</dbReference>
<evidence type="ECO:0000256" key="16">
    <source>
        <dbReference type="ARBA" id="ARBA00083635"/>
    </source>
</evidence>
<dbReference type="GO" id="GO:0009117">
    <property type="term" value="P:nucleotide metabolic process"/>
    <property type="evidence" value="ECO:0007669"/>
    <property type="project" value="UniProtKB-KW"/>
</dbReference>
<dbReference type="SUPFAM" id="SSF52972">
    <property type="entry name" value="ITPase-like"/>
    <property type="match status" value="1"/>
</dbReference>
<dbReference type="Pfam" id="PF01725">
    <property type="entry name" value="Ham1p_like"/>
    <property type="match status" value="1"/>
</dbReference>
<dbReference type="AlphaFoldDB" id="A0A5B8R929"/>
<sequence>MSDDTLLVLASNNPGKAREIEALLAPVGVRLVPQSFYYVPEAEETGLTFVENAIIKARNACAHTGRPAIADDSGLEVDGLDGAPGVRSARFAGEDADDAANNQRLLDELCDLPEAARRARFRCVVVCMRHAGDPTPLICEGSWEGRILETPRGEAGFGYDPLFFVPELGATAAELEASAKNRHSHRARALAALRERLGAYLGQ</sequence>
<evidence type="ECO:0000256" key="12">
    <source>
        <dbReference type="ARBA" id="ARBA00071289"/>
    </source>
</evidence>
<keyword evidence="8" id="KW-0546">Nucleotide metabolism</keyword>
<keyword evidence="4" id="KW-0479">Metal-binding</keyword>
<evidence type="ECO:0000256" key="14">
    <source>
        <dbReference type="ARBA" id="ARBA00078805"/>
    </source>
</evidence>
<evidence type="ECO:0000256" key="9">
    <source>
        <dbReference type="ARBA" id="ARBA00051875"/>
    </source>
</evidence>
<dbReference type="GO" id="GO:0017111">
    <property type="term" value="F:ribonucleoside triphosphate phosphatase activity"/>
    <property type="evidence" value="ECO:0007669"/>
    <property type="project" value="InterPro"/>
</dbReference>
<gene>
    <name evidence="17" type="primary">rdgB</name>
    <name evidence="17" type="ORF">KBTEX_01360</name>
</gene>
<dbReference type="CDD" id="cd00515">
    <property type="entry name" value="HAM1"/>
    <property type="match status" value="1"/>
</dbReference>
<evidence type="ECO:0000256" key="13">
    <source>
        <dbReference type="ARBA" id="ARBA00075987"/>
    </source>
</evidence>
<dbReference type="GO" id="GO:0046872">
    <property type="term" value="F:metal ion binding"/>
    <property type="evidence" value="ECO:0007669"/>
    <property type="project" value="UniProtKB-KW"/>
</dbReference>
<organism evidence="17">
    <name type="scientific">uncultured organism</name>
    <dbReference type="NCBI Taxonomy" id="155900"/>
    <lineage>
        <taxon>unclassified sequences</taxon>
        <taxon>environmental samples</taxon>
    </lineage>
</organism>
<keyword evidence="6 17" id="KW-0378">Hydrolase</keyword>
<evidence type="ECO:0000256" key="1">
    <source>
        <dbReference type="ARBA" id="ARBA00001946"/>
    </source>
</evidence>
<dbReference type="PANTHER" id="PTHR11067:SF9">
    <property type="entry name" value="INOSINE TRIPHOSPHATE PYROPHOSPHATASE"/>
    <property type="match status" value="1"/>
</dbReference>
<keyword evidence="5" id="KW-0547">Nucleotide-binding</keyword>
<comment type="subunit">
    <text evidence="3">Homodimer.</text>
</comment>
<dbReference type="GO" id="GO:0036220">
    <property type="term" value="F:ITP diphosphatase activity"/>
    <property type="evidence" value="ECO:0007669"/>
    <property type="project" value="UniProtKB-EC"/>
</dbReference>
<dbReference type="GO" id="GO:0009146">
    <property type="term" value="P:purine nucleoside triphosphate catabolic process"/>
    <property type="evidence" value="ECO:0007669"/>
    <property type="project" value="UniProtKB-ARBA"/>
</dbReference>